<evidence type="ECO:0000259" key="1">
    <source>
        <dbReference type="PROSITE" id="PS50075"/>
    </source>
</evidence>
<sequence>METLRTRMIGLVEEMTQRELTEDALSQSFEELGIDSLMALELAVYLEREFGVRLTEEDLGAIRHLQDIVAIAEERKE</sequence>
<name>A0A268EYT8_9BACL</name>
<evidence type="ECO:0000313" key="2">
    <source>
        <dbReference type="EMBL" id="MUG65261.1"/>
    </source>
</evidence>
<reference evidence="3 4" key="1">
    <citation type="submission" date="2017-07" db="EMBL/GenBank/DDBJ databases">
        <title>Isolation and whole genome analysis of endospore-forming bacteria from heroin.</title>
        <authorList>
            <person name="Kalinowski J."/>
            <person name="Ahrens B."/>
            <person name="Al-Dilaimi A."/>
            <person name="Winkler A."/>
            <person name="Wibberg D."/>
            <person name="Schleenbecker U."/>
            <person name="Ruckert C."/>
            <person name="Wolfel R."/>
            <person name="Grass G."/>
        </authorList>
    </citation>
    <scope>NUCLEOTIDE SEQUENCE [LARGE SCALE GENOMIC DNA]</scope>
    <source>
        <strain evidence="3 4">7537-G1</strain>
    </source>
</reference>
<keyword evidence="5" id="KW-1185">Reference proteome</keyword>
<dbReference type="InterPro" id="IPR036736">
    <property type="entry name" value="ACP-like_sf"/>
</dbReference>
<dbReference type="PROSITE" id="PS50075">
    <property type="entry name" value="CARRIER"/>
    <property type="match status" value="1"/>
</dbReference>
<dbReference type="EMBL" id="NPBY01000022">
    <property type="protein sequence ID" value="PAD78289.1"/>
    <property type="molecule type" value="Genomic_DNA"/>
</dbReference>
<accession>A0A268EYT8</accession>
<dbReference type="Proteomes" id="UP000435177">
    <property type="component" value="Unassembled WGS sequence"/>
</dbReference>
<evidence type="ECO:0000313" key="3">
    <source>
        <dbReference type="EMBL" id="PAD78289.1"/>
    </source>
</evidence>
<proteinExistence type="predicted"/>
<dbReference type="OrthoDB" id="2646812at2"/>
<evidence type="ECO:0000313" key="4">
    <source>
        <dbReference type="Proteomes" id="UP000215596"/>
    </source>
</evidence>
<dbReference type="Pfam" id="PF00550">
    <property type="entry name" value="PP-binding"/>
    <property type="match status" value="1"/>
</dbReference>
<dbReference type="RefSeq" id="WP_095264441.1">
    <property type="nucleotide sequence ID" value="NZ_NPBY01000022.1"/>
</dbReference>
<dbReference type="Proteomes" id="UP000215596">
    <property type="component" value="Unassembled WGS sequence"/>
</dbReference>
<comment type="caution">
    <text evidence="3">The sequence shown here is derived from an EMBL/GenBank/DDBJ whole genome shotgun (WGS) entry which is preliminary data.</text>
</comment>
<dbReference type="EMBL" id="WOAA01000002">
    <property type="protein sequence ID" value="MUG65261.1"/>
    <property type="molecule type" value="Genomic_DNA"/>
</dbReference>
<dbReference type="Gene3D" id="1.10.1200.10">
    <property type="entry name" value="ACP-like"/>
    <property type="match status" value="1"/>
</dbReference>
<dbReference type="SUPFAM" id="SSF47336">
    <property type="entry name" value="ACP-like"/>
    <property type="match status" value="1"/>
</dbReference>
<dbReference type="InterPro" id="IPR009081">
    <property type="entry name" value="PP-bd_ACP"/>
</dbReference>
<evidence type="ECO:0000313" key="5">
    <source>
        <dbReference type="Proteomes" id="UP000435177"/>
    </source>
</evidence>
<dbReference type="AlphaFoldDB" id="A0A268EYT8"/>
<reference evidence="2 5" key="2">
    <citation type="submission" date="2019-11" db="EMBL/GenBank/DDBJ databases">
        <title>Draft genome sequences of five Paenibacillus species of dairy origin.</title>
        <authorList>
            <person name="Olajide A.M."/>
            <person name="Chen S."/>
            <person name="Lapointe G."/>
        </authorList>
    </citation>
    <scope>NUCLEOTIDE SEQUENCE [LARGE SCALE GENOMIC DNA]</scope>
    <source>
        <strain evidence="2 5">3CS1</strain>
    </source>
</reference>
<gene>
    <name evidence="3" type="ORF">CHH67_07105</name>
    <name evidence="2" type="ORF">GNP94_04480</name>
</gene>
<feature type="domain" description="Carrier" evidence="1">
    <location>
        <begin position="1"/>
        <end position="76"/>
    </location>
</feature>
<organism evidence="3 4">
    <name type="scientific">Paenibacillus campinasensis</name>
    <dbReference type="NCBI Taxonomy" id="66347"/>
    <lineage>
        <taxon>Bacteria</taxon>
        <taxon>Bacillati</taxon>
        <taxon>Bacillota</taxon>
        <taxon>Bacilli</taxon>
        <taxon>Bacillales</taxon>
        <taxon>Paenibacillaceae</taxon>
        <taxon>Paenibacillus</taxon>
    </lineage>
</organism>
<protein>
    <recommendedName>
        <fullName evidence="1">Carrier domain-containing protein</fullName>
    </recommendedName>
</protein>